<dbReference type="Proteomes" id="UP000461880">
    <property type="component" value="Unassembled WGS sequence"/>
</dbReference>
<comment type="caution">
    <text evidence="4">The sequence shown here is derived from an EMBL/GenBank/DDBJ whole genome shotgun (WGS) entry which is preliminary data.</text>
</comment>
<feature type="transmembrane region" description="Helical" evidence="2">
    <location>
        <begin position="124"/>
        <end position="142"/>
    </location>
</feature>
<dbReference type="Gene3D" id="3.30.10.20">
    <property type="match status" value="4"/>
</dbReference>
<evidence type="ECO:0000259" key="3">
    <source>
        <dbReference type="PROSITE" id="PS51178"/>
    </source>
</evidence>
<proteinExistence type="predicted"/>
<dbReference type="RefSeq" id="WP_154505098.1">
    <property type="nucleotide sequence ID" value="NZ_VUMN01000021.1"/>
</dbReference>
<keyword evidence="2" id="KW-0812">Transmembrane</keyword>
<feature type="compositionally biased region" description="Basic and acidic residues" evidence="1">
    <location>
        <begin position="59"/>
        <end position="70"/>
    </location>
</feature>
<accession>A0A7X2TFR6</accession>
<gene>
    <name evidence="4" type="ORF">FYJ51_08940</name>
</gene>
<evidence type="ECO:0000313" key="4">
    <source>
        <dbReference type="EMBL" id="MSS59029.1"/>
    </source>
</evidence>
<evidence type="ECO:0000256" key="2">
    <source>
        <dbReference type="SAM" id="Phobius"/>
    </source>
</evidence>
<dbReference type="InterPro" id="IPR005543">
    <property type="entry name" value="PASTA_dom"/>
</dbReference>
<protein>
    <submittedName>
        <fullName evidence="4">PASTA domain-containing protein</fullName>
    </submittedName>
</protein>
<keyword evidence="2" id="KW-1133">Transmembrane helix</keyword>
<reference evidence="4 5" key="1">
    <citation type="submission" date="2019-08" db="EMBL/GenBank/DDBJ databases">
        <title>In-depth cultivation of the pig gut microbiome towards novel bacterial diversity and tailored functional studies.</title>
        <authorList>
            <person name="Wylensek D."/>
            <person name="Hitch T.C.A."/>
            <person name="Clavel T."/>
        </authorList>
    </citation>
    <scope>NUCLEOTIDE SEQUENCE [LARGE SCALE GENOMIC DNA]</scope>
    <source>
        <strain evidence="4 5">Oil+RF-744-GAM-WT-6</strain>
    </source>
</reference>
<dbReference type="AlphaFoldDB" id="A0A7X2TFR6"/>
<dbReference type="EMBL" id="VUMN01000021">
    <property type="protein sequence ID" value="MSS59029.1"/>
    <property type="molecule type" value="Genomic_DNA"/>
</dbReference>
<organism evidence="4 5">
    <name type="scientific">Stecheria intestinalis</name>
    <dbReference type="NCBI Taxonomy" id="2606630"/>
    <lineage>
        <taxon>Bacteria</taxon>
        <taxon>Bacillati</taxon>
        <taxon>Bacillota</taxon>
        <taxon>Erysipelotrichia</taxon>
        <taxon>Erysipelotrichales</taxon>
        <taxon>Erysipelotrichaceae</taxon>
        <taxon>Stecheria</taxon>
    </lineage>
</organism>
<feature type="region of interest" description="Disordered" evidence="1">
    <location>
        <begin position="43"/>
        <end position="70"/>
    </location>
</feature>
<name>A0A7X2TFR6_9FIRM</name>
<evidence type="ECO:0000313" key="5">
    <source>
        <dbReference type="Proteomes" id="UP000461880"/>
    </source>
</evidence>
<feature type="compositionally biased region" description="Gly residues" evidence="1">
    <location>
        <begin position="529"/>
        <end position="539"/>
    </location>
</feature>
<sequence length="630" mass="68014">MAEKKDFMAELAKEVDAKKHGRNVKIDTVDDFVPKKRAVKETEYDREEDYSAPVTKKKRETDLDETVKMEEPKTLKTFSDALNENTDFDAQEAYGDPDSPDSFAEEERVKVEKPKRHLSAGGKALIGIAVAAVVFLVYWFGFAPHIVMQDFTGKDLNAVSTWAKQNKMDAGVVATATPEYSMDVDKDLILSQSVPAGTKIRKDTPVTFTLSLGPDPDEAVAFPDIRNMTQSEITDWINENKLLKTKVTTQYSTTVESGAVISYDLKNADESSFTRGTTLNIICSKGAAPAGQVTVESWVNKEFAGANGWAASKKLTVNKQETYSDKVDSGLVISQSPEAGQSLEEGGTITFVVSKGKGVTVPNLVGYTKEQLDAWTADKNNDVTVVTKSIYNDAPAGSVISQSIDAGSVVDSGTVLELTVSLYLPILQTNSRQWLGKDYLELKAWVDDVNSKGANIQAGEYGADFQPTTSDEFPTPGQIVKYSCSYGTSSAGNGCDRPLSLNARIAYQVSTGPKTVATPTPTVIPDSGNEGGGSSSGGGTTIIINSANITPEVISDLSTLENFCNSNAISYETEAVDDDNFNADSEWSQTHKGATIKVQFPDGSFHYNDESSFGVSVRTGQVITIYTHGI</sequence>
<feature type="region of interest" description="Disordered" evidence="1">
    <location>
        <begin position="514"/>
        <end position="539"/>
    </location>
</feature>
<dbReference type="Pfam" id="PF03793">
    <property type="entry name" value="PASTA"/>
    <property type="match status" value="3"/>
</dbReference>
<dbReference type="SMART" id="SM00740">
    <property type="entry name" value="PASTA"/>
    <property type="match status" value="4"/>
</dbReference>
<dbReference type="CDD" id="cd06577">
    <property type="entry name" value="PASTA_pknB"/>
    <property type="match status" value="4"/>
</dbReference>
<keyword evidence="5" id="KW-1185">Reference proteome</keyword>
<evidence type="ECO:0000256" key="1">
    <source>
        <dbReference type="SAM" id="MobiDB-lite"/>
    </source>
</evidence>
<feature type="domain" description="PASTA" evidence="3">
    <location>
        <begin position="142"/>
        <end position="212"/>
    </location>
</feature>
<feature type="domain" description="PASTA" evidence="3">
    <location>
        <begin position="356"/>
        <end position="422"/>
    </location>
</feature>
<feature type="domain" description="PASTA" evidence="3">
    <location>
        <begin position="288"/>
        <end position="355"/>
    </location>
</feature>
<dbReference type="PROSITE" id="PS51178">
    <property type="entry name" value="PASTA"/>
    <property type="match status" value="3"/>
</dbReference>
<keyword evidence="2" id="KW-0472">Membrane</keyword>